<reference evidence="3" key="1">
    <citation type="submission" date="2022-09" db="EMBL/GenBank/DDBJ databases">
        <title>Intensive care unit water sources are persistently colonized with multi-drug resistant bacteria and are the site of extensive horizontal gene transfer of antibiotic resistance genes.</title>
        <authorList>
            <person name="Diorio-Toth L."/>
        </authorList>
    </citation>
    <scope>NUCLEOTIDE SEQUENCE</scope>
    <source>
        <strain evidence="3">GD03686</strain>
    </source>
</reference>
<dbReference type="RefSeq" id="WP_279814151.1">
    <property type="nucleotide sequence ID" value="NZ_JAOCIA010000100.1"/>
</dbReference>
<dbReference type="Pfam" id="PF12804">
    <property type="entry name" value="NTP_transf_3"/>
    <property type="match status" value="1"/>
</dbReference>
<dbReference type="InterPro" id="IPR025877">
    <property type="entry name" value="MobA-like_NTP_Trfase"/>
</dbReference>
<accession>A0AA42W518</accession>
<evidence type="ECO:0000313" key="3">
    <source>
        <dbReference type="EMBL" id="MDH2007475.1"/>
    </source>
</evidence>
<dbReference type="EMBL" id="JAOCJW010000097">
    <property type="protein sequence ID" value="MDH2007475.1"/>
    <property type="molecule type" value="Genomic_DNA"/>
</dbReference>
<gene>
    <name evidence="3" type="ORF">N5J23_18450</name>
</gene>
<feature type="domain" description="MobA-like NTP transferase" evidence="2">
    <location>
        <begin position="18"/>
        <end position="166"/>
    </location>
</feature>
<dbReference type="PANTHER" id="PTHR43777:SF1">
    <property type="entry name" value="MOLYBDENUM COFACTOR CYTIDYLYLTRANSFERASE"/>
    <property type="match status" value="1"/>
</dbReference>
<dbReference type="CDD" id="cd04182">
    <property type="entry name" value="GT_2_like_f"/>
    <property type="match status" value="1"/>
</dbReference>
<keyword evidence="1" id="KW-0460">Magnesium</keyword>
<protein>
    <submittedName>
        <fullName evidence="3">Nucleotidyltransferase family protein</fullName>
    </submittedName>
</protein>
<evidence type="ECO:0000259" key="2">
    <source>
        <dbReference type="Pfam" id="PF12804"/>
    </source>
</evidence>
<name>A0AA42W518_9BURK</name>
<proteinExistence type="predicted"/>
<comment type="caution">
    <text evidence="3">The sequence shown here is derived from an EMBL/GenBank/DDBJ whole genome shotgun (WGS) entry which is preliminary data.</text>
</comment>
<evidence type="ECO:0000256" key="1">
    <source>
        <dbReference type="ARBA" id="ARBA00022842"/>
    </source>
</evidence>
<dbReference type="GO" id="GO:0016779">
    <property type="term" value="F:nucleotidyltransferase activity"/>
    <property type="evidence" value="ECO:0007669"/>
    <property type="project" value="UniProtKB-ARBA"/>
</dbReference>
<organism evidence="3 4">
    <name type="scientific">Comamonas aquatica</name>
    <dbReference type="NCBI Taxonomy" id="225991"/>
    <lineage>
        <taxon>Bacteria</taxon>
        <taxon>Pseudomonadati</taxon>
        <taxon>Pseudomonadota</taxon>
        <taxon>Betaproteobacteria</taxon>
        <taxon>Burkholderiales</taxon>
        <taxon>Comamonadaceae</taxon>
        <taxon>Comamonas</taxon>
    </lineage>
</organism>
<sequence length="211" mass="22774">MKEQKNQAGHIPIERPTVVVLAAGKGRRFQQAGGTSSKLHAQLLGRRVLDWTLKAVRESGLPLVCVEPDPERVSDGMGDSIARGVAMSEMAAGWLILPGDLPLIQPATLQYVAQQLAHHSVHTAHAVIRTVVEATPGHPVGFTRTWRSQLLQLQGEQGAASLVQQAKTMRSFVALSVSDTGCALDIDTPQQLKNVEKMLLNQVDMKATAHS</sequence>
<dbReference type="PANTHER" id="PTHR43777">
    <property type="entry name" value="MOLYBDENUM COFACTOR CYTIDYLYLTRANSFERASE"/>
    <property type="match status" value="1"/>
</dbReference>
<evidence type="ECO:0000313" key="4">
    <source>
        <dbReference type="Proteomes" id="UP001161294"/>
    </source>
</evidence>
<dbReference type="AlphaFoldDB" id="A0AA42W518"/>
<dbReference type="InterPro" id="IPR029044">
    <property type="entry name" value="Nucleotide-diphossugar_trans"/>
</dbReference>
<dbReference type="Gene3D" id="3.90.550.10">
    <property type="entry name" value="Spore Coat Polysaccharide Biosynthesis Protein SpsA, Chain A"/>
    <property type="match status" value="1"/>
</dbReference>
<dbReference type="SUPFAM" id="SSF53448">
    <property type="entry name" value="Nucleotide-diphospho-sugar transferases"/>
    <property type="match status" value="1"/>
</dbReference>
<dbReference type="Proteomes" id="UP001161294">
    <property type="component" value="Unassembled WGS sequence"/>
</dbReference>